<dbReference type="Pfam" id="PF00092">
    <property type="entry name" value="VWA"/>
    <property type="match status" value="1"/>
</dbReference>
<gene>
    <name evidence="3" type="ORF">SAMN04489757_10990</name>
</gene>
<dbReference type="STRING" id="1527.SAMN04489757_10990"/>
<accession>A0A1I5EIN8</accession>
<protein>
    <submittedName>
        <fullName evidence="3">Ca-activated chloride channel family protein</fullName>
    </submittedName>
</protein>
<feature type="compositionally biased region" description="Polar residues" evidence="1">
    <location>
        <begin position="36"/>
        <end position="68"/>
    </location>
</feature>
<feature type="domain" description="VWFA" evidence="2">
    <location>
        <begin position="206"/>
        <end position="384"/>
    </location>
</feature>
<organism evidence="3 4">
    <name type="scientific">Anaerocolumna aminovalerica</name>
    <dbReference type="NCBI Taxonomy" id="1527"/>
    <lineage>
        <taxon>Bacteria</taxon>
        <taxon>Bacillati</taxon>
        <taxon>Bacillota</taxon>
        <taxon>Clostridia</taxon>
        <taxon>Lachnospirales</taxon>
        <taxon>Lachnospiraceae</taxon>
        <taxon>Anaerocolumna</taxon>
    </lineage>
</organism>
<dbReference type="InterPro" id="IPR021908">
    <property type="entry name" value="YfbK_C"/>
</dbReference>
<name>A0A1I5EIN8_9FIRM</name>
<dbReference type="RefSeq" id="WP_242960910.1">
    <property type="nucleotide sequence ID" value="NZ_BAABFM010000073.1"/>
</dbReference>
<dbReference type="Proteomes" id="UP000198806">
    <property type="component" value="Unassembled WGS sequence"/>
</dbReference>
<keyword evidence="4" id="KW-1185">Reference proteome</keyword>
<dbReference type="PANTHER" id="PTHR10579">
    <property type="entry name" value="CALCIUM-ACTIVATED CHLORIDE CHANNEL REGULATOR"/>
    <property type="match status" value="1"/>
</dbReference>
<dbReference type="PROSITE" id="PS50234">
    <property type="entry name" value="VWFA"/>
    <property type="match status" value="1"/>
</dbReference>
<reference evidence="3 4" key="1">
    <citation type="submission" date="2016-10" db="EMBL/GenBank/DDBJ databases">
        <authorList>
            <person name="de Groot N.N."/>
        </authorList>
    </citation>
    <scope>NUCLEOTIDE SEQUENCE [LARGE SCALE GENOMIC DNA]</scope>
    <source>
        <strain evidence="3 4">DSM 1283</strain>
    </source>
</reference>
<dbReference type="InterPro" id="IPR002035">
    <property type="entry name" value="VWF_A"/>
</dbReference>
<dbReference type="Gene3D" id="3.40.50.410">
    <property type="entry name" value="von Willebrand factor, type A domain"/>
    <property type="match status" value="1"/>
</dbReference>
<dbReference type="InterPro" id="IPR022156">
    <property type="entry name" value="Uncharacterised_YfbK_N"/>
</dbReference>
<feature type="region of interest" description="Disordered" evidence="1">
    <location>
        <begin position="29"/>
        <end position="68"/>
    </location>
</feature>
<dbReference type="PANTHER" id="PTHR10579:SF43">
    <property type="entry name" value="ZINC FINGER (C3HC4-TYPE RING FINGER) FAMILY PROTEIN"/>
    <property type="match status" value="1"/>
</dbReference>
<evidence type="ECO:0000256" key="1">
    <source>
        <dbReference type="SAM" id="MobiDB-lite"/>
    </source>
</evidence>
<dbReference type="EMBL" id="FOWD01000009">
    <property type="protein sequence ID" value="SFO11389.1"/>
    <property type="molecule type" value="Genomic_DNA"/>
</dbReference>
<sequence length="565" mass="62866">MKKGMKLGISLLLVIVLFISNLTGCSSKVRSDKENSGQAPQDINSGQLNQKTETKQDNNTAEDSYPSESANIYDYASEELTNGYFQSEAKVEYEYEFNTEEYNTIVENNFKSVKNHPLSTFSVDVDTASYSNVRRMLYNNEKVVPDAVRIEEMINYFQYDYPKPRGGEPFSVTTELSDCPWNKDAKLLLIGLQAQDIDMDERPNTNLVFLLDVSGSMDEEDKLPLMQKAFVLLTENLTEKDRVSIVTYAGYESVVLEGARGNETGKIVNAIESLSAGGSTAGASGITRAYQLAEEYFIKGGNNRVILATDGDLNVGITSEGELTRLIKEKKESGVFLSVLGFGTGNLKDNKMEALADNGNGNYAYIDSLLEAKKVLVEEMGGTLFTVAKDVKLQVEFNPARVGSYRLIGYENRSLNTEDFNDDTKDAGEIGAGHRVTALYELIGTDSRQPVSATDLKYQSGNNDTSNRELSNELLTINIRYKEPDGNKSRLISVPITDKVYTKVMPKNLTFASSVAAFGMILRDSEFKGNASLDMVLELLKEYNYSNDEYKDEFISLVKMMKRYS</sequence>
<dbReference type="InterPro" id="IPR036465">
    <property type="entry name" value="vWFA_dom_sf"/>
</dbReference>
<evidence type="ECO:0000313" key="3">
    <source>
        <dbReference type="EMBL" id="SFO11389.1"/>
    </source>
</evidence>
<dbReference type="SUPFAM" id="SSF53300">
    <property type="entry name" value="vWA-like"/>
    <property type="match status" value="1"/>
</dbReference>
<dbReference type="AlphaFoldDB" id="A0A1I5EIN8"/>
<evidence type="ECO:0000313" key="4">
    <source>
        <dbReference type="Proteomes" id="UP000198806"/>
    </source>
</evidence>
<dbReference type="InterPro" id="IPR051266">
    <property type="entry name" value="CLCR"/>
</dbReference>
<dbReference type="CDD" id="cd01465">
    <property type="entry name" value="vWA_subgroup"/>
    <property type="match status" value="1"/>
</dbReference>
<dbReference type="SMART" id="SM00327">
    <property type="entry name" value="VWA"/>
    <property type="match status" value="1"/>
</dbReference>
<proteinExistence type="predicted"/>
<evidence type="ECO:0000259" key="2">
    <source>
        <dbReference type="PROSITE" id="PS50234"/>
    </source>
</evidence>
<dbReference type="Pfam" id="PF12034">
    <property type="entry name" value="YfbK_C"/>
    <property type="match status" value="1"/>
</dbReference>
<dbReference type="Pfam" id="PF12450">
    <property type="entry name" value="vWF_A"/>
    <property type="match status" value="1"/>
</dbReference>